<dbReference type="Pfam" id="PF07045">
    <property type="entry name" value="DUF1330"/>
    <property type="match status" value="1"/>
</dbReference>
<sequence>MTSAYIIAHVTVTNPEQYETYKKLSSIAMQAHGAEVCVRGGKIEVLEGDWSPSRMVVLKFPSVEQARAFYESAEYEAARQSRQGIAVMRMVLVEGV</sequence>
<comment type="caution">
    <text evidence="2">The sequence shown here is derived from an EMBL/GenBank/DDBJ whole genome shotgun (WGS) entry which is preliminary data.</text>
</comment>
<keyword evidence="3" id="KW-1185">Reference proteome</keyword>
<feature type="domain" description="DUF1330" evidence="1">
    <location>
        <begin position="3"/>
        <end position="96"/>
    </location>
</feature>
<dbReference type="PANTHER" id="PTHR41521">
    <property type="match status" value="1"/>
</dbReference>
<dbReference type="Proteomes" id="UP001596084">
    <property type="component" value="Unassembled WGS sequence"/>
</dbReference>
<dbReference type="PANTHER" id="PTHR41521:SF4">
    <property type="entry name" value="BLR0684 PROTEIN"/>
    <property type="match status" value="1"/>
</dbReference>
<dbReference type="InterPro" id="IPR010753">
    <property type="entry name" value="DUF1330"/>
</dbReference>
<reference evidence="3" key="1">
    <citation type="journal article" date="2019" name="Int. J. Syst. Evol. Microbiol.">
        <title>The Global Catalogue of Microorganisms (GCM) 10K type strain sequencing project: providing services to taxonomists for standard genome sequencing and annotation.</title>
        <authorList>
            <consortium name="The Broad Institute Genomics Platform"/>
            <consortium name="The Broad Institute Genome Sequencing Center for Infectious Disease"/>
            <person name="Wu L."/>
            <person name="Ma J."/>
        </authorList>
    </citation>
    <scope>NUCLEOTIDE SEQUENCE [LARGE SCALE GENOMIC DNA]</scope>
    <source>
        <strain evidence="3">CGMCC 4.7277</strain>
    </source>
</reference>
<name>A0ABW0Q3E1_9BURK</name>
<evidence type="ECO:0000313" key="3">
    <source>
        <dbReference type="Proteomes" id="UP001596084"/>
    </source>
</evidence>
<protein>
    <submittedName>
        <fullName evidence="2">DUF1330 domain-containing protein</fullName>
    </submittedName>
</protein>
<evidence type="ECO:0000313" key="2">
    <source>
        <dbReference type="EMBL" id="MFC5519350.1"/>
    </source>
</evidence>
<gene>
    <name evidence="2" type="ORF">ACFPP7_00260</name>
</gene>
<dbReference type="InterPro" id="IPR011008">
    <property type="entry name" value="Dimeric_a/b-barrel"/>
</dbReference>
<dbReference type="RefSeq" id="WP_068831607.1">
    <property type="nucleotide sequence ID" value="NZ_JBHSMX010000003.1"/>
</dbReference>
<dbReference type="Gene3D" id="3.30.70.100">
    <property type="match status" value="1"/>
</dbReference>
<evidence type="ECO:0000259" key="1">
    <source>
        <dbReference type="Pfam" id="PF07045"/>
    </source>
</evidence>
<proteinExistence type="predicted"/>
<dbReference type="EMBL" id="JBHSMX010000003">
    <property type="protein sequence ID" value="MFC5519350.1"/>
    <property type="molecule type" value="Genomic_DNA"/>
</dbReference>
<dbReference type="SUPFAM" id="SSF54909">
    <property type="entry name" value="Dimeric alpha+beta barrel"/>
    <property type="match status" value="1"/>
</dbReference>
<accession>A0ABW0Q3E1</accession>
<organism evidence="2 3">
    <name type="scientific">Polaromonas jejuensis</name>
    <dbReference type="NCBI Taxonomy" id="457502"/>
    <lineage>
        <taxon>Bacteria</taxon>
        <taxon>Pseudomonadati</taxon>
        <taxon>Pseudomonadota</taxon>
        <taxon>Betaproteobacteria</taxon>
        <taxon>Burkholderiales</taxon>
        <taxon>Comamonadaceae</taxon>
        <taxon>Polaromonas</taxon>
    </lineage>
</organism>